<dbReference type="Proteomes" id="UP001156218">
    <property type="component" value="Chromosome"/>
</dbReference>
<dbReference type="AlphaFoldDB" id="A0AAQ2PK00"/>
<accession>A0AAQ2PK00</accession>
<evidence type="ECO:0000313" key="4">
    <source>
        <dbReference type="Proteomes" id="UP001162960"/>
    </source>
</evidence>
<proteinExistence type="predicted"/>
<dbReference type="Gene3D" id="3.40.50.2000">
    <property type="entry name" value="Glycogen Phosphorylase B"/>
    <property type="match status" value="2"/>
</dbReference>
<dbReference type="EMBL" id="CP083685">
    <property type="protein sequence ID" value="UYU91191.1"/>
    <property type="molecule type" value="Genomic_DNA"/>
</dbReference>
<evidence type="ECO:0000313" key="3">
    <source>
        <dbReference type="Proteomes" id="UP001156218"/>
    </source>
</evidence>
<dbReference type="RefSeq" id="WP_055228923.1">
    <property type="nucleotide sequence ID" value="NZ_CP072242.1"/>
</dbReference>
<dbReference type="PANTHER" id="PTHR12526:SF572">
    <property type="entry name" value="BLL5144 PROTEIN"/>
    <property type="match status" value="1"/>
</dbReference>
<dbReference type="PANTHER" id="PTHR12526">
    <property type="entry name" value="GLYCOSYLTRANSFERASE"/>
    <property type="match status" value="1"/>
</dbReference>
<gene>
    <name evidence="1" type="ORF">KQP68_17145</name>
    <name evidence="2" type="ORF">KQP74_00720</name>
</gene>
<dbReference type="EMBL" id="CP083680">
    <property type="protein sequence ID" value="UYU65292.1"/>
    <property type="molecule type" value="Genomic_DNA"/>
</dbReference>
<organism evidence="2 4">
    <name type="scientific">Bacteroides thetaiotaomicron</name>
    <dbReference type="NCBI Taxonomy" id="818"/>
    <lineage>
        <taxon>Bacteria</taxon>
        <taxon>Pseudomonadati</taxon>
        <taxon>Bacteroidota</taxon>
        <taxon>Bacteroidia</taxon>
        <taxon>Bacteroidales</taxon>
        <taxon>Bacteroidaceae</taxon>
        <taxon>Bacteroides</taxon>
    </lineage>
</organism>
<evidence type="ECO:0000313" key="1">
    <source>
        <dbReference type="EMBL" id="UYU65292.1"/>
    </source>
</evidence>
<dbReference type="Proteomes" id="UP001162960">
    <property type="component" value="Chromosome"/>
</dbReference>
<dbReference type="CDD" id="cd03801">
    <property type="entry name" value="GT4_PimA-like"/>
    <property type="match status" value="1"/>
</dbReference>
<evidence type="ECO:0000313" key="2">
    <source>
        <dbReference type="EMBL" id="UYU91191.1"/>
    </source>
</evidence>
<dbReference type="Pfam" id="PF13692">
    <property type="entry name" value="Glyco_trans_1_4"/>
    <property type="match status" value="1"/>
</dbReference>
<reference evidence="2 3" key="1">
    <citation type="submission" date="2021-06" db="EMBL/GenBank/DDBJ databases">
        <title>Interrogation of the integrated mobile genetic elements in gut-associated Bacteroides with a consensus prediction approach.</title>
        <authorList>
            <person name="Campbell D.E."/>
            <person name="Leigh J.R."/>
            <person name="Kim T."/>
            <person name="England W."/>
            <person name="Whitaker R.J."/>
            <person name="Degnan P.H."/>
        </authorList>
    </citation>
    <scope>NUCLEOTIDE SEQUENCE</scope>
    <source>
        <strain evidence="2">VPI-3443</strain>
        <strain evidence="1 3">WAL8669</strain>
    </source>
</reference>
<protein>
    <submittedName>
        <fullName evidence="2">Glycosyltransferase family 4 protein</fullName>
    </submittedName>
</protein>
<dbReference type="SUPFAM" id="SSF53756">
    <property type="entry name" value="UDP-Glycosyltransferase/glycogen phosphorylase"/>
    <property type="match status" value="1"/>
</dbReference>
<sequence length="366" mass="41610">MEKGIDVLYLIKLTPYNCHSTLINIEKQIPINGIFKFSEYAESGIFSDYLDLDKIYVVNQLSPRNFSLSSLILTIKLILFIIRLKVNVLHTTIFCDLDSFLLFFKKKLVVTLHDPIPHTGEKSSRREIFRRLAIKYSSKIFLLNVIQKNKFIDMYHVDENKVEINRLGVYDSVNVYRNLIIDKVDASPSKNILFFGRISPYKGVEYLLEAMSIVHAQYPDAICTVMGGGEFYFDVTPYLNTSYVKIVNRFIATSELISAIESSFVVVCPYTDATQSGVVYTSYALHKPVIASDVGGFSESVIDSETGLLVPPRDSKSIADAIIYLLKHSDESVRMSNMIKKNISDGLFCWSNIADKYIDVYKNFGH</sequence>
<name>A0AAQ2PK00_BACT4</name>